<dbReference type="Pfam" id="PF02770">
    <property type="entry name" value="Acyl-CoA_dh_M"/>
    <property type="match status" value="1"/>
</dbReference>
<evidence type="ECO:0000313" key="10">
    <source>
        <dbReference type="EMBL" id="MFC5750891.1"/>
    </source>
</evidence>
<dbReference type="GO" id="GO:0016491">
    <property type="term" value="F:oxidoreductase activity"/>
    <property type="evidence" value="ECO:0007669"/>
    <property type="project" value="UniProtKB-KW"/>
</dbReference>
<reference evidence="11" key="1">
    <citation type="journal article" date="2019" name="Int. J. Syst. Evol. Microbiol.">
        <title>The Global Catalogue of Microorganisms (GCM) 10K type strain sequencing project: providing services to taxonomists for standard genome sequencing and annotation.</title>
        <authorList>
            <consortium name="The Broad Institute Genomics Platform"/>
            <consortium name="The Broad Institute Genome Sequencing Center for Infectious Disease"/>
            <person name="Wu L."/>
            <person name="Ma J."/>
        </authorList>
    </citation>
    <scope>NUCLEOTIDE SEQUENCE [LARGE SCALE GENOMIC DNA]</scope>
    <source>
        <strain evidence="11">KCTC 42087</strain>
    </source>
</reference>
<keyword evidence="4 6" id="KW-0274">FAD</keyword>
<keyword evidence="5 6" id="KW-0560">Oxidoreductase</keyword>
<dbReference type="Pfam" id="PF00441">
    <property type="entry name" value="Acyl-CoA_dh_1"/>
    <property type="match status" value="1"/>
</dbReference>
<comment type="cofactor">
    <cofactor evidence="1 6">
        <name>FAD</name>
        <dbReference type="ChEBI" id="CHEBI:57692"/>
    </cofactor>
</comment>
<dbReference type="PANTHER" id="PTHR42803">
    <property type="entry name" value="ACYL-COA DEHYDROGENASE"/>
    <property type="match status" value="1"/>
</dbReference>
<dbReference type="InterPro" id="IPR052166">
    <property type="entry name" value="Diverse_Acyl-CoA_DH"/>
</dbReference>
<evidence type="ECO:0000259" key="9">
    <source>
        <dbReference type="Pfam" id="PF12806"/>
    </source>
</evidence>
<feature type="domain" description="Acyl-CoA dehydrogenase/oxidase C-terminal" evidence="7">
    <location>
        <begin position="289"/>
        <end position="453"/>
    </location>
</feature>
<keyword evidence="11" id="KW-1185">Reference proteome</keyword>
<dbReference type="InterPro" id="IPR006091">
    <property type="entry name" value="Acyl-CoA_Oxase/DH_mid-dom"/>
</dbReference>
<dbReference type="Gene3D" id="2.40.110.20">
    <property type="match status" value="1"/>
</dbReference>
<dbReference type="SUPFAM" id="SSF47203">
    <property type="entry name" value="Acyl-CoA dehydrogenase C-terminal domain-like"/>
    <property type="match status" value="1"/>
</dbReference>
<dbReference type="RefSeq" id="WP_378286728.1">
    <property type="nucleotide sequence ID" value="NZ_JBHSON010000060.1"/>
</dbReference>
<evidence type="ECO:0000256" key="5">
    <source>
        <dbReference type="ARBA" id="ARBA00023002"/>
    </source>
</evidence>
<dbReference type="SUPFAM" id="SSF56645">
    <property type="entry name" value="Acyl-CoA dehydrogenase NM domain-like"/>
    <property type="match status" value="1"/>
</dbReference>
<dbReference type="InterPro" id="IPR009075">
    <property type="entry name" value="AcylCo_DH/oxidase_C"/>
</dbReference>
<evidence type="ECO:0000256" key="6">
    <source>
        <dbReference type="RuleBase" id="RU362125"/>
    </source>
</evidence>
<dbReference type="EC" id="1.3.8.-" evidence="10"/>
<evidence type="ECO:0000313" key="11">
    <source>
        <dbReference type="Proteomes" id="UP001596074"/>
    </source>
</evidence>
<gene>
    <name evidence="10" type="ORF">ACFPZN_35180</name>
</gene>
<evidence type="ECO:0000259" key="7">
    <source>
        <dbReference type="Pfam" id="PF00441"/>
    </source>
</evidence>
<feature type="domain" description="Acyl-CoA oxidase/dehydrogenase middle" evidence="8">
    <location>
        <begin position="162"/>
        <end position="270"/>
    </location>
</feature>
<feature type="domain" description="Acetyl-CoA dehydrogenase-like C-terminal" evidence="9">
    <location>
        <begin position="473"/>
        <end position="606"/>
    </location>
</feature>
<dbReference type="Gene3D" id="1.20.140.10">
    <property type="entry name" value="Butyryl-CoA Dehydrogenase, subunit A, domain 3"/>
    <property type="match status" value="1"/>
</dbReference>
<evidence type="ECO:0000256" key="1">
    <source>
        <dbReference type="ARBA" id="ARBA00001974"/>
    </source>
</evidence>
<keyword evidence="3 6" id="KW-0285">Flavoprotein</keyword>
<dbReference type="InterPro" id="IPR036250">
    <property type="entry name" value="AcylCo_DH-like_C"/>
</dbReference>
<comment type="similarity">
    <text evidence="2 6">Belongs to the acyl-CoA dehydrogenase family.</text>
</comment>
<protein>
    <submittedName>
        <fullName evidence="10">Acyl-CoA dehydrogenase</fullName>
        <ecNumber evidence="10">1.3.8.-</ecNumber>
    </submittedName>
</protein>
<dbReference type="EMBL" id="JBHSON010000060">
    <property type="protein sequence ID" value="MFC5750891.1"/>
    <property type="molecule type" value="Genomic_DNA"/>
</dbReference>
<dbReference type="Proteomes" id="UP001596074">
    <property type="component" value="Unassembled WGS sequence"/>
</dbReference>
<evidence type="ECO:0000256" key="3">
    <source>
        <dbReference type="ARBA" id="ARBA00022630"/>
    </source>
</evidence>
<proteinExistence type="inferred from homology"/>
<accession>A0ABW1A8H5</accession>
<evidence type="ECO:0000256" key="4">
    <source>
        <dbReference type="ARBA" id="ARBA00022827"/>
    </source>
</evidence>
<dbReference type="PANTHER" id="PTHR42803:SF1">
    <property type="entry name" value="BROAD-SPECIFICITY LINEAR ACYL-COA DEHYDROGENASE FADE5"/>
    <property type="match status" value="1"/>
</dbReference>
<evidence type="ECO:0000259" key="8">
    <source>
        <dbReference type="Pfam" id="PF02770"/>
    </source>
</evidence>
<dbReference type="Pfam" id="PF12806">
    <property type="entry name" value="Acyl-CoA_dh_C"/>
    <property type="match status" value="1"/>
</dbReference>
<evidence type="ECO:0000256" key="2">
    <source>
        <dbReference type="ARBA" id="ARBA00009347"/>
    </source>
</evidence>
<dbReference type="InterPro" id="IPR009100">
    <property type="entry name" value="AcylCoA_DH/oxidase_NM_dom_sf"/>
</dbReference>
<comment type="caution">
    <text evidence="10">The sequence shown here is derived from an EMBL/GenBank/DDBJ whole genome shotgun (WGS) entry which is preliminary data.</text>
</comment>
<sequence>MGHYRSNLRDLEFNLFEVLGLRELLGKAPFADLDEDTARSLLAEVDRLATGVLADSFSEGDRVAPVFDAKTGAVTMAGGIKKSFHAWMDSEFYRLFLDPGFGGQSAPSSLAWAVGELAMAANPSTYLMVTGPTFAQILWQIGTPEQKRFADLALERRWMATMVLTEADAGSDVGAGRTRAIEQRDGTWHIQGVKRFITGADHDLSENIFHLVLARPLGAGPGSRGLSMFLVPKYLVDLETGELGERNGVYVTNLEKKMGLTSSTTCELTFGAKHPAVGYLVGDVHEGIKQMFMVIEGARMTVGVKAAGTLSTGYLSARDFASERIQGPDLTRMGDATAPRVAIFRHPDVRRSLMTQKAYAEGLRALYLLAASYRDAARVAEQSGGRDDTAERLNELVLPLVKGFSSERAYALLGAESLQTLGGSGFLKDYPLEQYVRDSKIDTLYEGTTAIQGLDLFFRKIVRDQGGTWRQLAGLIRDFTDSGGADDPLRNERRLLGGALKDVSAMVDVMTGWTSAAADDPEEIYKAGLNTTRLLYALGELVIGWLLCRQADIALTRLAGDGLTSADHDFYTGKITAARFFAITVLPHLTAERITVEATTLDLMRTPDTAF</sequence>
<organism evidence="10 11">
    <name type="scientific">Actinomadura rugatobispora</name>
    <dbReference type="NCBI Taxonomy" id="1994"/>
    <lineage>
        <taxon>Bacteria</taxon>
        <taxon>Bacillati</taxon>
        <taxon>Actinomycetota</taxon>
        <taxon>Actinomycetes</taxon>
        <taxon>Streptosporangiales</taxon>
        <taxon>Thermomonosporaceae</taxon>
        <taxon>Actinomadura</taxon>
    </lineage>
</organism>
<dbReference type="InterPro" id="IPR025878">
    <property type="entry name" value="Acyl-CoA_dh-like_C_dom"/>
</dbReference>
<name>A0ABW1A8H5_9ACTN</name>